<evidence type="ECO:0008006" key="5">
    <source>
        <dbReference type="Google" id="ProtNLM"/>
    </source>
</evidence>
<dbReference type="InterPro" id="IPR027417">
    <property type="entry name" value="P-loop_NTPase"/>
</dbReference>
<comment type="caution">
    <text evidence="3">The sequence shown here is derived from an EMBL/GenBank/DDBJ whole genome shotgun (WGS) entry which is preliminary data.</text>
</comment>
<evidence type="ECO:0000256" key="2">
    <source>
        <dbReference type="SAM" id="MobiDB-lite"/>
    </source>
</evidence>
<dbReference type="InterPro" id="IPR026634">
    <property type="entry name" value="TPST-like"/>
</dbReference>
<keyword evidence="1" id="KW-0808">Transferase</keyword>
<proteinExistence type="predicted"/>
<feature type="compositionally biased region" description="Polar residues" evidence="2">
    <location>
        <begin position="1"/>
        <end position="13"/>
    </location>
</feature>
<organism evidence="3 4">
    <name type="scientific">Lamprobacter modestohalophilus</name>
    <dbReference type="NCBI Taxonomy" id="1064514"/>
    <lineage>
        <taxon>Bacteria</taxon>
        <taxon>Pseudomonadati</taxon>
        <taxon>Pseudomonadota</taxon>
        <taxon>Gammaproteobacteria</taxon>
        <taxon>Chromatiales</taxon>
        <taxon>Chromatiaceae</taxon>
        <taxon>Lamprobacter</taxon>
    </lineage>
</organism>
<feature type="region of interest" description="Disordered" evidence="2">
    <location>
        <begin position="1"/>
        <end position="20"/>
    </location>
</feature>
<accession>A0A9X0W4W7</accession>
<name>A0A9X0W4W7_9GAMM</name>
<dbReference type="Gene3D" id="3.40.50.300">
    <property type="entry name" value="P-loop containing nucleotide triphosphate hydrolases"/>
    <property type="match status" value="1"/>
</dbReference>
<dbReference type="EMBL" id="NRRY01000001">
    <property type="protein sequence ID" value="MBK1616910.1"/>
    <property type="molecule type" value="Genomic_DNA"/>
</dbReference>
<evidence type="ECO:0000256" key="1">
    <source>
        <dbReference type="ARBA" id="ARBA00022679"/>
    </source>
</evidence>
<protein>
    <recommendedName>
        <fullName evidence="5">Sulfotransferase</fullName>
    </recommendedName>
</protein>
<keyword evidence="4" id="KW-1185">Reference proteome</keyword>
<dbReference type="GO" id="GO:0008476">
    <property type="term" value="F:protein-tyrosine sulfotransferase activity"/>
    <property type="evidence" value="ECO:0007669"/>
    <property type="project" value="InterPro"/>
</dbReference>
<dbReference type="Pfam" id="PF13469">
    <property type="entry name" value="Sulfotransfer_3"/>
    <property type="match status" value="1"/>
</dbReference>
<dbReference type="AlphaFoldDB" id="A0A9X0W4W7"/>
<dbReference type="SUPFAM" id="SSF52540">
    <property type="entry name" value="P-loop containing nucleoside triphosphate hydrolases"/>
    <property type="match status" value="1"/>
</dbReference>
<reference evidence="3 4" key="1">
    <citation type="journal article" date="2020" name="Microorganisms">
        <title>Osmotic Adaptation and Compatible Solute Biosynthesis of Phototrophic Bacteria as Revealed from Genome Analyses.</title>
        <authorList>
            <person name="Imhoff J.F."/>
            <person name="Rahn T."/>
            <person name="Kunzel S."/>
            <person name="Keller A."/>
            <person name="Neulinger S.C."/>
        </authorList>
    </citation>
    <scope>NUCLEOTIDE SEQUENCE [LARGE SCALE GENOMIC DNA]</scope>
    <source>
        <strain evidence="3 4">DSM 25653</strain>
    </source>
</reference>
<sequence>MKISTRDSCNQPIAASRSEGPRKTIAEALHRIRSALTLGVEMTMGSSTAKDRTASCCHRGSCMPEQDLPNGRMFVVGCSRSGTTLLLSRLAGHPAVHAFPETGLLLRLFGMRGIPTALARLGLSLGREQKSLRKALGSISRLSQSELRDANIFIPKRQVYLQAALSASIHFFDQVARLQGCSWWVEKTPRHYYYAHLITEQVPNTRVIHIVRDGADVVRSIVDRARRHPELFPRQSDPYYATAQWNRALRAHIGCLGKAGHAFVIYEDLITNPERELSRLARECGLSWHPNIVAGALNGASFVASEEIWKRHAIGPILSDRNPKATVFDRPTTKAITSALNLKIYCSLVKGIRASSAV</sequence>
<gene>
    <name evidence="3" type="ORF">CKO42_00270</name>
</gene>
<dbReference type="Proteomes" id="UP001138768">
    <property type="component" value="Unassembled WGS sequence"/>
</dbReference>
<dbReference type="PANTHER" id="PTHR12788">
    <property type="entry name" value="PROTEIN-TYROSINE SULFOTRANSFERASE 2"/>
    <property type="match status" value="1"/>
</dbReference>
<evidence type="ECO:0000313" key="4">
    <source>
        <dbReference type="Proteomes" id="UP001138768"/>
    </source>
</evidence>
<dbReference type="PANTHER" id="PTHR12788:SF10">
    <property type="entry name" value="PROTEIN-TYROSINE SULFOTRANSFERASE"/>
    <property type="match status" value="1"/>
</dbReference>
<evidence type="ECO:0000313" key="3">
    <source>
        <dbReference type="EMBL" id="MBK1616910.1"/>
    </source>
</evidence>